<proteinExistence type="predicted"/>
<evidence type="ECO:0000313" key="3">
    <source>
        <dbReference type="Proteomes" id="UP000231466"/>
    </source>
</evidence>
<organism evidence="2 3">
    <name type="scientific">Candidatus Colwellbacteria bacterium CG10_big_fil_rev_8_21_14_0_10_42_22</name>
    <dbReference type="NCBI Taxonomy" id="1974540"/>
    <lineage>
        <taxon>Bacteria</taxon>
        <taxon>Candidatus Colwelliibacteriota</taxon>
    </lineage>
</organism>
<dbReference type="Proteomes" id="UP000231466">
    <property type="component" value="Unassembled WGS sequence"/>
</dbReference>
<evidence type="ECO:0000313" key="2">
    <source>
        <dbReference type="EMBL" id="PIR97856.1"/>
    </source>
</evidence>
<dbReference type="EMBL" id="PFAH01000008">
    <property type="protein sequence ID" value="PIR97856.1"/>
    <property type="molecule type" value="Genomic_DNA"/>
</dbReference>
<feature type="region of interest" description="Disordered" evidence="1">
    <location>
        <begin position="23"/>
        <end position="49"/>
    </location>
</feature>
<comment type="caution">
    <text evidence="2">The sequence shown here is derived from an EMBL/GenBank/DDBJ whole genome shotgun (WGS) entry which is preliminary data.</text>
</comment>
<evidence type="ECO:0000256" key="1">
    <source>
        <dbReference type="SAM" id="MobiDB-lite"/>
    </source>
</evidence>
<name>A0A2H0VFJ3_9BACT</name>
<sequence length="66" mass="7122">MTPVAVAKGVIRQRKGSGVIEEQGKECHHREDGRDDPGQHAQNVECPPRPSIPTPFFRCIGSEAGG</sequence>
<reference evidence="3" key="1">
    <citation type="submission" date="2017-09" db="EMBL/GenBank/DDBJ databases">
        <title>Depth-based differentiation of microbial function through sediment-hosted aquifers and enrichment of novel symbionts in the deep terrestrial subsurface.</title>
        <authorList>
            <person name="Probst A.J."/>
            <person name="Ladd B."/>
            <person name="Jarett J.K."/>
            <person name="Geller-Mcgrath D.E."/>
            <person name="Sieber C.M.K."/>
            <person name="Emerson J.B."/>
            <person name="Anantharaman K."/>
            <person name="Thomas B.C."/>
            <person name="Malmstrom R."/>
            <person name="Stieglmeier M."/>
            <person name="Klingl A."/>
            <person name="Woyke T."/>
            <person name="Ryan C.M."/>
            <person name="Banfield J.F."/>
        </authorList>
    </citation>
    <scope>NUCLEOTIDE SEQUENCE [LARGE SCALE GENOMIC DNA]</scope>
</reference>
<gene>
    <name evidence="2" type="ORF">COT89_02180</name>
</gene>
<protein>
    <submittedName>
        <fullName evidence="2">Uncharacterized protein</fullName>
    </submittedName>
</protein>
<accession>A0A2H0VFJ3</accession>
<feature type="compositionally biased region" description="Basic and acidic residues" evidence="1">
    <location>
        <begin position="23"/>
        <end position="38"/>
    </location>
</feature>
<dbReference type="AlphaFoldDB" id="A0A2H0VFJ3"/>